<dbReference type="VEuPathDB" id="VectorBase:BGLB030756"/>
<name>A0A2C9LGQ1_BIOGL</name>
<sequence length="147" mass="16781">MDLTPMPKEVIASDQKRIIVDAYVKYKIADPLMFYQTVKNELRLASRMNPIIESNIREQVGKVSVTCLLADCRNKVMEFIHKGISAQASAFGIEVVDARIKRTDLPDTNSEAIFKRMQTEREKEAKEIRAQGYEESQIIKSSADKEK</sequence>
<reference evidence="3" key="1">
    <citation type="submission" date="2020-05" db="UniProtKB">
        <authorList>
            <consortium name="EnsemblMetazoa"/>
        </authorList>
    </citation>
    <scope>IDENTIFICATION</scope>
    <source>
        <strain evidence="3">BB02</strain>
    </source>
</reference>
<evidence type="ECO:0000313" key="4">
    <source>
        <dbReference type="Proteomes" id="UP000076420"/>
    </source>
</evidence>
<dbReference type="PANTHER" id="PTHR42911:SF1">
    <property type="entry name" value="MODULATOR OF FTSH PROTEASE HFLC"/>
    <property type="match status" value="1"/>
</dbReference>
<organism evidence="3 4">
    <name type="scientific">Biomphalaria glabrata</name>
    <name type="common">Bloodfluke planorb</name>
    <name type="synonym">Freshwater snail</name>
    <dbReference type="NCBI Taxonomy" id="6526"/>
    <lineage>
        <taxon>Eukaryota</taxon>
        <taxon>Metazoa</taxon>
        <taxon>Spiralia</taxon>
        <taxon>Lophotrochozoa</taxon>
        <taxon>Mollusca</taxon>
        <taxon>Gastropoda</taxon>
        <taxon>Heterobranchia</taxon>
        <taxon>Euthyneura</taxon>
        <taxon>Panpulmonata</taxon>
        <taxon>Hygrophila</taxon>
        <taxon>Lymnaeoidea</taxon>
        <taxon>Planorbidae</taxon>
        <taxon>Biomphalaria</taxon>
    </lineage>
</organism>
<gene>
    <name evidence="3" type="primary">106072356</name>
</gene>
<feature type="domain" description="Band 7" evidence="2">
    <location>
        <begin position="8"/>
        <end position="132"/>
    </location>
</feature>
<dbReference type="KEGG" id="bgt:106072356"/>
<evidence type="ECO:0000313" key="3">
    <source>
        <dbReference type="EnsemblMetazoa" id="BGLB030756-PA"/>
    </source>
</evidence>
<dbReference type="InterPro" id="IPR001107">
    <property type="entry name" value="Band_7"/>
</dbReference>
<proteinExistence type="predicted"/>
<dbReference type="InterPro" id="IPR001972">
    <property type="entry name" value="Stomatin_HflK_fam"/>
</dbReference>
<dbReference type="Gene3D" id="3.30.479.30">
    <property type="entry name" value="Band 7 domain"/>
    <property type="match status" value="1"/>
</dbReference>
<dbReference type="EnsemblMetazoa" id="BGLB030756-RA">
    <property type="protein sequence ID" value="BGLB030756-PA"/>
    <property type="gene ID" value="BGLB030756"/>
</dbReference>
<dbReference type="SUPFAM" id="SSF117892">
    <property type="entry name" value="Band 7/SPFH domain"/>
    <property type="match status" value="1"/>
</dbReference>
<dbReference type="AlphaFoldDB" id="A0A2C9LGQ1"/>
<dbReference type="PRINTS" id="PR00721">
    <property type="entry name" value="STOMATIN"/>
</dbReference>
<evidence type="ECO:0000259" key="2">
    <source>
        <dbReference type="Pfam" id="PF01145"/>
    </source>
</evidence>
<dbReference type="GO" id="GO:0016020">
    <property type="term" value="C:membrane"/>
    <property type="evidence" value="ECO:0007669"/>
    <property type="project" value="InterPro"/>
</dbReference>
<evidence type="ECO:0000256" key="1">
    <source>
        <dbReference type="SAM" id="MobiDB-lite"/>
    </source>
</evidence>
<dbReference type="STRING" id="6526.A0A2C9LGQ1"/>
<feature type="region of interest" description="Disordered" evidence="1">
    <location>
        <begin position="125"/>
        <end position="147"/>
    </location>
</feature>
<dbReference type="Proteomes" id="UP000076420">
    <property type="component" value="Unassembled WGS sequence"/>
</dbReference>
<protein>
    <recommendedName>
        <fullName evidence="2">Band 7 domain-containing protein</fullName>
    </recommendedName>
</protein>
<accession>A0A2C9LGQ1</accession>
<dbReference type="Pfam" id="PF01145">
    <property type="entry name" value="Band_7"/>
    <property type="match status" value="1"/>
</dbReference>
<dbReference type="PANTHER" id="PTHR42911">
    <property type="entry name" value="MODULATOR OF FTSH PROTEASE HFLC"/>
    <property type="match status" value="1"/>
</dbReference>
<dbReference type="InterPro" id="IPR036013">
    <property type="entry name" value="Band_7/SPFH_dom_sf"/>
</dbReference>